<dbReference type="AlphaFoldDB" id="A0A1Z5KQJ8"/>
<protein>
    <recommendedName>
        <fullName evidence="3">VOC domain-containing protein</fullName>
    </recommendedName>
</protein>
<reference evidence="1 2" key="1">
    <citation type="journal article" date="2015" name="Plant Cell">
        <title>Oil accumulation by the oleaginous diatom Fistulifera solaris as revealed by the genome and transcriptome.</title>
        <authorList>
            <person name="Tanaka T."/>
            <person name="Maeda Y."/>
            <person name="Veluchamy A."/>
            <person name="Tanaka M."/>
            <person name="Abida H."/>
            <person name="Marechal E."/>
            <person name="Bowler C."/>
            <person name="Muto M."/>
            <person name="Sunaga Y."/>
            <person name="Tanaka M."/>
            <person name="Yoshino T."/>
            <person name="Taniguchi T."/>
            <person name="Fukuda Y."/>
            <person name="Nemoto M."/>
            <person name="Matsumoto M."/>
            <person name="Wong P.S."/>
            <person name="Aburatani S."/>
            <person name="Fujibuchi W."/>
        </authorList>
    </citation>
    <scope>NUCLEOTIDE SEQUENCE [LARGE SCALE GENOMIC DNA]</scope>
    <source>
        <strain evidence="1 2">JPCC DA0580</strain>
    </source>
</reference>
<dbReference type="InParanoid" id="A0A1Z5KQJ8"/>
<gene>
    <name evidence="1" type="ORF">FisN_41Lh001</name>
</gene>
<sequence>NNYSEYQVQGNHSKLFGWMPFARMLFRTVFHLLVLWRTSEGFHIPSYLSAGGSALTASTADRMSTTSARTIVDQSTLTLLEHININVPSHEHVLPFYYDLLGCGMDPRKASNLLPNAPKKTIWANCGASQFHLPYGSVAQRIPGHIGLLYNSLDGLKERLETHGKICKNFEIGSDNGREFIRLVDHYNNVFYCRQDSLTDRRAVEEQWMQPIISPENTEFPPDMVQRFGRDCSECRGIDYVEFLCPVGTAERIALFYESVFDATTSVVESRGIPVAVVALGNVDEHGRADQSLLFRETSEPLPPYDGHHVAMYVGESVADFERAFANAITAGIVWVNPRFNDQAHDLAGARKWKQFRFKNIIDMETGETVFELEHEMRSIDHEAWPGTRVVGEQ</sequence>
<evidence type="ECO:0000313" key="2">
    <source>
        <dbReference type="Proteomes" id="UP000198406"/>
    </source>
</evidence>
<dbReference type="EMBL" id="BDSP01000270">
    <property type="protein sequence ID" value="GAX28208.1"/>
    <property type="molecule type" value="Genomic_DNA"/>
</dbReference>
<dbReference type="PANTHER" id="PTHR40280:SF1">
    <property type="entry name" value="VOC DOMAIN-CONTAINING PROTEIN"/>
    <property type="match status" value="1"/>
</dbReference>
<name>A0A1Z5KQJ8_FISSO</name>
<comment type="caution">
    <text evidence="1">The sequence shown here is derived from an EMBL/GenBank/DDBJ whole genome shotgun (WGS) entry which is preliminary data.</text>
</comment>
<proteinExistence type="predicted"/>
<feature type="non-terminal residue" evidence="1">
    <location>
        <position position="1"/>
    </location>
</feature>
<dbReference type="Proteomes" id="UP000198406">
    <property type="component" value="Unassembled WGS sequence"/>
</dbReference>
<evidence type="ECO:0000313" key="1">
    <source>
        <dbReference type="EMBL" id="GAX28208.1"/>
    </source>
</evidence>
<dbReference type="SUPFAM" id="SSF54593">
    <property type="entry name" value="Glyoxalase/Bleomycin resistance protein/Dihydroxybiphenyl dioxygenase"/>
    <property type="match status" value="1"/>
</dbReference>
<dbReference type="Gene3D" id="3.10.180.10">
    <property type="entry name" value="2,3-Dihydroxybiphenyl 1,2-Dioxygenase, domain 1"/>
    <property type="match status" value="1"/>
</dbReference>
<dbReference type="PANTHER" id="PTHR40280">
    <property type="entry name" value="BLR6907 PROTEIN"/>
    <property type="match status" value="1"/>
</dbReference>
<organism evidence="1 2">
    <name type="scientific">Fistulifera solaris</name>
    <name type="common">Oleaginous diatom</name>
    <dbReference type="NCBI Taxonomy" id="1519565"/>
    <lineage>
        <taxon>Eukaryota</taxon>
        <taxon>Sar</taxon>
        <taxon>Stramenopiles</taxon>
        <taxon>Ochrophyta</taxon>
        <taxon>Bacillariophyta</taxon>
        <taxon>Bacillariophyceae</taxon>
        <taxon>Bacillariophycidae</taxon>
        <taxon>Naviculales</taxon>
        <taxon>Naviculaceae</taxon>
        <taxon>Fistulifera</taxon>
    </lineage>
</organism>
<evidence type="ECO:0008006" key="3">
    <source>
        <dbReference type="Google" id="ProtNLM"/>
    </source>
</evidence>
<keyword evidence="2" id="KW-1185">Reference proteome</keyword>
<dbReference type="InterPro" id="IPR029068">
    <property type="entry name" value="Glyas_Bleomycin-R_OHBP_Dase"/>
</dbReference>
<accession>A0A1Z5KQJ8</accession>
<dbReference type="OrthoDB" id="410751at2759"/>